<feature type="region of interest" description="Disordered" evidence="1">
    <location>
        <begin position="374"/>
        <end position="401"/>
    </location>
</feature>
<organism evidence="2 3">
    <name type="scientific">Sordaria brevicollis</name>
    <dbReference type="NCBI Taxonomy" id="83679"/>
    <lineage>
        <taxon>Eukaryota</taxon>
        <taxon>Fungi</taxon>
        <taxon>Dikarya</taxon>
        <taxon>Ascomycota</taxon>
        <taxon>Pezizomycotina</taxon>
        <taxon>Sordariomycetes</taxon>
        <taxon>Sordariomycetidae</taxon>
        <taxon>Sordariales</taxon>
        <taxon>Sordariaceae</taxon>
        <taxon>Sordaria</taxon>
    </lineage>
</organism>
<dbReference type="AlphaFoldDB" id="A0AAE0U535"/>
<reference evidence="2" key="1">
    <citation type="journal article" date="2023" name="Mol. Phylogenet. Evol.">
        <title>Genome-scale phylogeny and comparative genomics of the fungal order Sordariales.</title>
        <authorList>
            <person name="Hensen N."/>
            <person name="Bonometti L."/>
            <person name="Westerberg I."/>
            <person name="Brannstrom I.O."/>
            <person name="Guillou S."/>
            <person name="Cros-Aarteil S."/>
            <person name="Calhoun S."/>
            <person name="Haridas S."/>
            <person name="Kuo A."/>
            <person name="Mondo S."/>
            <person name="Pangilinan J."/>
            <person name="Riley R."/>
            <person name="LaButti K."/>
            <person name="Andreopoulos B."/>
            <person name="Lipzen A."/>
            <person name="Chen C."/>
            <person name="Yan M."/>
            <person name="Daum C."/>
            <person name="Ng V."/>
            <person name="Clum A."/>
            <person name="Steindorff A."/>
            <person name="Ohm R.A."/>
            <person name="Martin F."/>
            <person name="Silar P."/>
            <person name="Natvig D.O."/>
            <person name="Lalanne C."/>
            <person name="Gautier V."/>
            <person name="Ament-Velasquez S.L."/>
            <person name="Kruys A."/>
            <person name="Hutchinson M.I."/>
            <person name="Powell A.J."/>
            <person name="Barry K."/>
            <person name="Miller A.N."/>
            <person name="Grigoriev I.V."/>
            <person name="Debuchy R."/>
            <person name="Gladieux P."/>
            <person name="Hiltunen Thoren M."/>
            <person name="Johannesson H."/>
        </authorList>
    </citation>
    <scope>NUCLEOTIDE SEQUENCE</scope>
    <source>
        <strain evidence="2">FGSC 1904</strain>
    </source>
</reference>
<evidence type="ECO:0000313" key="2">
    <source>
        <dbReference type="EMBL" id="KAK3391388.1"/>
    </source>
</evidence>
<name>A0AAE0U535_SORBR</name>
<reference evidence="2" key="2">
    <citation type="submission" date="2023-07" db="EMBL/GenBank/DDBJ databases">
        <authorList>
            <consortium name="Lawrence Berkeley National Laboratory"/>
            <person name="Haridas S."/>
            <person name="Hensen N."/>
            <person name="Bonometti L."/>
            <person name="Westerberg I."/>
            <person name="Brannstrom I.O."/>
            <person name="Guillou S."/>
            <person name="Cros-Aarteil S."/>
            <person name="Calhoun S."/>
            <person name="Kuo A."/>
            <person name="Mondo S."/>
            <person name="Pangilinan J."/>
            <person name="Riley R."/>
            <person name="LaButti K."/>
            <person name="Andreopoulos B."/>
            <person name="Lipzen A."/>
            <person name="Chen C."/>
            <person name="Yanf M."/>
            <person name="Daum C."/>
            <person name="Ng V."/>
            <person name="Clum A."/>
            <person name="Steindorff A."/>
            <person name="Ohm R."/>
            <person name="Martin F."/>
            <person name="Silar P."/>
            <person name="Natvig D."/>
            <person name="Lalanne C."/>
            <person name="Gautier V."/>
            <person name="Ament-velasquez S.L."/>
            <person name="Kruys A."/>
            <person name="Hutchinson M.I."/>
            <person name="Powell A.J."/>
            <person name="Barry K."/>
            <person name="Miller A.N."/>
            <person name="Grigoriev I.V."/>
            <person name="Debuchy R."/>
            <person name="Gladieux P."/>
            <person name="Thoren M.H."/>
            <person name="Johannesson H."/>
        </authorList>
    </citation>
    <scope>NUCLEOTIDE SEQUENCE</scope>
    <source>
        <strain evidence="2">FGSC 1904</strain>
    </source>
</reference>
<dbReference type="Proteomes" id="UP001281003">
    <property type="component" value="Unassembled WGS sequence"/>
</dbReference>
<evidence type="ECO:0000256" key="1">
    <source>
        <dbReference type="SAM" id="MobiDB-lite"/>
    </source>
</evidence>
<proteinExistence type="predicted"/>
<gene>
    <name evidence="2" type="ORF">B0T20DRAFT_464315</name>
</gene>
<sequence>MANKKKKSKDSKDESMPLFSKFPAEIQLMIFHEALRKPQVHFLDAKREKIGQSPPTWSLILKPKHKNGDTSGYRLFNNIEDMGEDYPVAAEVLRKNLLEPHDLPLQRDGDWTIDAATDLVVLEFGPDKSGSVRLWHPKNRISTNIQDVTDIRQQLEGIRKFCPEELLGLIYHLSHIETVYFILHHKVNAKVVEEYAANYFSVPAATRNRLGFKTFYSTTKSYITVPLPSYKIGPVYRPTWKAKDSVWPENPPLWLIKEARETVLSLPPDSNEKQYAEHARKLSRLALKLDHRSQVTPLISEIIRQMRMDQNTPLSPDGNPEYEWPLELFPDVITAEIRALQQEHRRQYNLDNLTKERRDNLEFGLLLMVNDTAVRKDEEKDKGAKSKAGGGKKKDSGKSVA</sequence>
<keyword evidence="3" id="KW-1185">Reference proteome</keyword>
<dbReference type="EMBL" id="JAUTDP010000013">
    <property type="protein sequence ID" value="KAK3391388.1"/>
    <property type="molecule type" value="Genomic_DNA"/>
</dbReference>
<accession>A0AAE0U535</accession>
<protein>
    <submittedName>
        <fullName evidence="2">Uncharacterized protein</fullName>
    </submittedName>
</protein>
<evidence type="ECO:0000313" key="3">
    <source>
        <dbReference type="Proteomes" id="UP001281003"/>
    </source>
</evidence>
<feature type="compositionally biased region" description="Basic and acidic residues" evidence="1">
    <location>
        <begin position="374"/>
        <end position="384"/>
    </location>
</feature>
<feature type="compositionally biased region" description="Basic and acidic residues" evidence="1">
    <location>
        <begin position="392"/>
        <end position="401"/>
    </location>
</feature>
<comment type="caution">
    <text evidence="2">The sequence shown here is derived from an EMBL/GenBank/DDBJ whole genome shotgun (WGS) entry which is preliminary data.</text>
</comment>